<dbReference type="Gene3D" id="3.40.50.720">
    <property type="entry name" value="NAD(P)-binding Rossmann-like Domain"/>
    <property type="match status" value="2"/>
</dbReference>
<evidence type="ECO:0000256" key="8">
    <source>
        <dbReference type="PIRSR" id="PIRSR500134-1"/>
    </source>
</evidence>
<feature type="binding site" evidence="10">
    <location>
        <position position="279"/>
    </location>
    <ligand>
        <name>NAD(+)</name>
        <dbReference type="ChEBI" id="CHEBI:57540"/>
    </ligand>
</feature>
<feature type="binding site" evidence="9">
    <location>
        <begin position="155"/>
        <end position="158"/>
    </location>
    <ligand>
        <name>substrate</name>
    </ligand>
</feature>
<proteinExistence type="inferred from homology"/>
<name>A0A223KMB8_9BACI</name>
<evidence type="ECO:0000256" key="5">
    <source>
        <dbReference type="ARBA" id="ARBA00023027"/>
    </source>
</evidence>
<keyword evidence="5 7" id="KW-0520">NAD</keyword>
<feature type="binding site" evidence="10">
    <location>
        <position position="84"/>
    </location>
    <ligand>
        <name>NAD(+)</name>
        <dbReference type="ChEBI" id="CHEBI:57540"/>
    </ligand>
</feature>
<evidence type="ECO:0000256" key="7">
    <source>
        <dbReference type="PIRNR" id="PIRNR000124"/>
    </source>
</evidence>
<dbReference type="InterPro" id="IPR014027">
    <property type="entry name" value="UDP-Glc/GDP-Man_DH_C"/>
</dbReference>
<dbReference type="RefSeq" id="WP_066414715.1">
    <property type="nucleotide sequence ID" value="NZ_CP018866.1"/>
</dbReference>
<feature type="binding site" evidence="10">
    <location>
        <position position="29"/>
    </location>
    <ligand>
        <name>NAD(+)</name>
        <dbReference type="ChEBI" id="CHEBI:57540"/>
    </ligand>
</feature>
<dbReference type="GO" id="GO:0051287">
    <property type="term" value="F:NAD binding"/>
    <property type="evidence" value="ECO:0007669"/>
    <property type="project" value="InterPro"/>
</dbReference>
<comment type="pathway">
    <text evidence="1">Nucleotide-sugar biosynthesis; UDP-alpha-D-glucuronate biosynthesis; UDP-alpha-D-glucuronate from UDP-alpha-D-glucose: step 1/1.</text>
</comment>
<comment type="catalytic activity">
    <reaction evidence="6 7">
        <text>UDP-alpha-D-glucose + 2 NAD(+) + H2O = UDP-alpha-D-glucuronate + 2 NADH + 3 H(+)</text>
        <dbReference type="Rhea" id="RHEA:23596"/>
        <dbReference type="ChEBI" id="CHEBI:15377"/>
        <dbReference type="ChEBI" id="CHEBI:15378"/>
        <dbReference type="ChEBI" id="CHEBI:57540"/>
        <dbReference type="ChEBI" id="CHEBI:57945"/>
        <dbReference type="ChEBI" id="CHEBI:58052"/>
        <dbReference type="ChEBI" id="CHEBI:58885"/>
        <dbReference type="EC" id="1.1.1.22"/>
    </reaction>
</comment>
<dbReference type="EMBL" id="CP018866">
    <property type="protein sequence ID" value="AST90649.1"/>
    <property type="molecule type" value="Genomic_DNA"/>
</dbReference>
<evidence type="ECO:0000256" key="1">
    <source>
        <dbReference type="ARBA" id="ARBA00004701"/>
    </source>
</evidence>
<dbReference type="InterPro" id="IPR028357">
    <property type="entry name" value="UDPglc_DH_bac"/>
</dbReference>
<dbReference type="GO" id="GO:0006065">
    <property type="term" value="P:UDP-glucuronate biosynthetic process"/>
    <property type="evidence" value="ECO:0007669"/>
    <property type="project" value="UniProtKB-UniPathway"/>
</dbReference>
<dbReference type="InterPro" id="IPR036220">
    <property type="entry name" value="UDP-Glc/GDP-Man_DH_C_sf"/>
</dbReference>
<gene>
    <name evidence="12" type="ORF">BC6307_04810</name>
</gene>
<dbReference type="InterPro" id="IPR036291">
    <property type="entry name" value="NAD(P)-bd_dom_sf"/>
</dbReference>
<feature type="binding site" evidence="10">
    <location>
        <position position="341"/>
    </location>
    <ligand>
        <name>NAD(+)</name>
        <dbReference type="ChEBI" id="CHEBI:57540"/>
    </ligand>
</feature>
<dbReference type="Gene3D" id="1.20.5.100">
    <property type="entry name" value="Cytochrome c1, transmembrane anchor, C-terminal"/>
    <property type="match status" value="1"/>
</dbReference>
<evidence type="ECO:0000313" key="13">
    <source>
        <dbReference type="Proteomes" id="UP000215224"/>
    </source>
</evidence>
<evidence type="ECO:0000256" key="4">
    <source>
        <dbReference type="ARBA" id="ARBA00023002"/>
    </source>
</evidence>
<keyword evidence="4 7" id="KW-0560">Oxidoreductase</keyword>
<dbReference type="STRING" id="1314751.GCA_001591425_01722"/>
<evidence type="ECO:0000256" key="9">
    <source>
        <dbReference type="PIRSR" id="PIRSR500134-2"/>
    </source>
</evidence>
<protein>
    <recommendedName>
        <fullName evidence="3 7">UDP-glucose 6-dehydrogenase</fullName>
        <ecNumber evidence="3 7">1.1.1.22</ecNumber>
    </recommendedName>
</protein>
<dbReference type="PANTHER" id="PTHR43750:SF3">
    <property type="entry name" value="UDP-GLUCOSE 6-DEHYDROGENASE TUAD"/>
    <property type="match status" value="1"/>
</dbReference>
<dbReference type="PANTHER" id="PTHR43750">
    <property type="entry name" value="UDP-GLUCOSE 6-DEHYDROGENASE TUAD"/>
    <property type="match status" value="1"/>
</dbReference>
<feature type="binding site" evidence="9">
    <location>
        <position position="334"/>
    </location>
    <ligand>
        <name>substrate</name>
    </ligand>
</feature>
<feature type="binding site" evidence="10">
    <location>
        <position position="34"/>
    </location>
    <ligand>
        <name>NAD(+)</name>
        <dbReference type="ChEBI" id="CHEBI:57540"/>
    </ligand>
</feature>
<dbReference type="SMART" id="SM00984">
    <property type="entry name" value="UDPG_MGDP_dh_C"/>
    <property type="match status" value="1"/>
</dbReference>
<evidence type="ECO:0000256" key="2">
    <source>
        <dbReference type="ARBA" id="ARBA00006601"/>
    </source>
</evidence>
<feature type="binding site" evidence="9">
    <location>
        <position position="209"/>
    </location>
    <ligand>
        <name>substrate</name>
    </ligand>
</feature>
<evidence type="ECO:0000256" key="6">
    <source>
        <dbReference type="ARBA" id="ARBA00047473"/>
    </source>
</evidence>
<dbReference type="KEGG" id="bcoh:BC6307_04810"/>
<feature type="domain" description="UDP-glucose/GDP-mannose dehydrogenase C-terminal" evidence="11">
    <location>
        <begin position="327"/>
        <end position="425"/>
    </location>
</feature>
<dbReference type="EC" id="1.1.1.22" evidence="3 7"/>
<dbReference type="UniPathway" id="UPA00038">
    <property type="reaction ID" value="UER00491"/>
</dbReference>
<dbReference type="Pfam" id="PF03721">
    <property type="entry name" value="UDPG_MGDP_dh_N"/>
    <property type="match status" value="1"/>
</dbReference>
<organism evidence="12 13">
    <name type="scientific">Sutcliffiella cohnii</name>
    <dbReference type="NCBI Taxonomy" id="33932"/>
    <lineage>
        <taxon>Bacteria</taxon>
        <taxon>Bacillati</taxon>
        <taxon>Bacillota</taxon>
        <taxon>Bacilli</taxon>
        <taxon>Bacillales</taxon>
        <taxon>Bacillaceae</taxon>
        <taxon>Sutcliffiella</taxon>
    </lineage>
</organism>
<dbReference type="InterPro" id="IPR001732">
    <property type="entry name" value="UDP-Glc/GDP-Man_DH_N"/>
</dbReference>
<dbReference type="InterPro" id="IPR008927">
    <property type="entry name" value="6-PGluconate_DH-like_C_sf"/>
</dbReference>
<feature type="binding site" evidence="9">
    <location>
        <position position="273"/>
    </location>
    <ligand>
        <name>substrate</name>
    </ligand>
</feature>
<feature type="binding site" evidence="9">
    <location>
        <begin position="265"/>
        <end position="269"/>
    </location>
    <ligand>
        <name>substrate</name>
    </ligand>
</feature>
<dbReference type="NCBIfam" id="TIGR03026">
    <property type="entry name" value="NDP-sugDHase"/>
    <property type="match status" value="1"/>
</dbReference>
<feature type="binding site" evidence="10">
    <location>
        <position position="122"/>
    </location>
    <ligand>
        <name>NAD(+)</name>
        <dbReference type="ChEBI" id="CHEBI:57540"/>
    </ligand>
</feature>
<feature type="active site" description="Nucleophile" evidence="8">
    <location>
        <position position="276"/>
    </location>
</feature>
<evidence type="ECO:0000313" key="12">
    <source>
        <dbReference type="EMBL" id="AST90649.1"/>
    </source>
</evidence>
<reference evidence="12 13" key="1">
    <citation type="submission" date="2016-12" db="EMBL/GenBank/DDBJ databases">
        <title>The whole genome sequencing and assembly of Bacillus cohnii DSM 6307T strain.</title>
        <authorList>
            <person name="Lee Y.-J."/>
            <person name="Yi H."/>
            <person name="Bahn Y.-S."/>
            <person name="Kim J.F."/>
            <person name="Lee D.-W."/>
        </authorList>
    </citation>
    <scope>NUCLEOTIDE SEQUENCE [LARGE SCALE GENOMIC DNA]</scope>
    <source>
        <strain evidence="12 13">DSM 6307</strain>
    </source>
</reference>
<dbReference type="AlphaFoldDB" id="A0A223KMB8"/>
<dbReference type="PIRSF" id="PIRSF000124">
    <property type="entry name" value="UDPglc_GDPman_dh"/>
    <property type="match status" value="1"/>
</dbReference>
<dbReference type="Proteomes" id="UP000215224">
    <property type="component" value="Chromosome"/>
</dbReference>
<dbReference type="SUPFAM" id="SSF52413">
    <property type="entry name" value="UDP-glucose/GDP-mannose dehydrogenase C-terminal domain"/>
    <property type="match status" value="1"/>
</dbReference>
<dbReference type="Pfam" id="PF00984">
    <property type="entry name" value="UDPG_MGDP_dh"/>
    <property type="match status" value="1"/>
</dbReference>
<evidence type="ECO:0000256" key="3">
    <source>
        <dbReference type="ARBA" id="ARBA00012954"/>
    </source>
</evidence>
<feature type="binding site" evidence="10">
    <location>
        <position position="158"/>
    </location>
    <ligand>
        <name>NAD(+)</name>
        <dbReference type="ChEBI" id="CHEBI:57540"/>
    </ligand>
</feature>
<dbReference type="Pfam" id="PF03720">
    <property type="entry name" value="UDPG_MGDP_dh_C"/>
    <property type="match status" value="1"/>
</dbReference>
<dbReference type="PIRSF" id="PIRSF500134">
    <property type="entry name" value="UDPglc_DH_bac"/>
    <property type="match status" value="1"/>
</dbReference>
<keyword evidence="13" id="KW-1185">Reference proteome</keyword>
<comment type="similarity">
    <text evidence="2 7">Belongs to the UDP-glucose/GDP-mannose dehydrogenase family.</text>
</comment>
<evidence type="ECO:0000259" key="11">
    <source>
        <dbReference type="SMART" id="SM00984"/>
    </source>
</evidence>
<dbReference type="GO" id="GO:0003979">
    <property type="term" value="F:UDP-glucose 6-dehydrogenase activity"/>
    <property type="evidence" value="ECO:0007669"/>
    <property type="project" value="UniProtKB-EC"/>
</dbReference>
<dbReference type="SUPFAM" id="SSF48179">
    <property type="entry name" value="6-phosphogluconate dehydrogenase C-terminal domain-like"/>
    <property type="match status" value="1"/>
</dbReference>
<sequence length="425" mass="48529">MITVIGLGFVGLTTALGFAEKGFTVYGIDIDEKKVNQLIEGELPFHEPHLAEKLKYHLNNNFFITDDLQHASSTSELIIYCVGTPNDKNGKVDLSYIFHSLEQTLSLQELKDKYRLLLIKSTVPPSTLETKIKPFVESFNVKIGKEIGIASNPEFLREGNAWDDFINPDRIVIGIDEEDKKGFTLINKYYKPFHSPIFSVTPNTAEFIKYLSNTLLSTLISFSNEQSMLAHTLGNIEIAKAFEVLQLDKRWFTTDKSKPVNMAKYVYPGCGFGGYCLPKDTQALLTLNKELQLTPSILEGVVLTNQKIKTFLLEKIKKEVDKEEVIGILGLAFKPNSDDVRESPSKEFIEKLYDEGYRNIIAYDPLAINNFKSNFNYNIKYAKSLHDTIEKSSTLIVLCQWEEFILQKDRLKEKKLFDFRYCLGY</sequence>
<dbReference type="SUPFAM" id="SSF51735">
    <property type="entry name" value="NAD(P)-binding Rossmann-fold domains"/>
    <property type="match status" value="1"/>
</dbReference>
<dbReference type="InterPro" id="IPR017476">
    <property type="entry name" value="UDP-Glc/GDP-Man"/>
</dbReference>
<accession>A0A223KMB8</accession>
<dbReference type="GO" id="GO:0000271">
    <property type="term" value="P:polysaccharide biosynthetic process"/>
    <property type="evidence" value="ECO:0007669"/>
    <property type="project" value="InterPro"/>
</dbReference>
<dbReference type="InterPro" id="IPR014026">
    <property type="entry name" value="UDP-Glc/GDP-Man_DH_dimer"/>
</dbReference>
<evidence type="ECO:0000256" key="10">
    <source>
        <dbReference type="PIRSR" id="PIRSR500134-3"/>
    </source>
</evidence>